<gene>
    <name evidence="5" type="ORF">NVI5450_0753</name>
</gene>
<dbReference type="Pfam" id="PF08541">
    <property type="entry name" value="ACP_syn_III_C"/>
    <property type="match status" value="1"/>
</dbReference>
<evidence type="ECO:0000259" key="4">
    <source>
        <dbReference type="Pfam" id="PF08545"/>
    </source>
</evidence>
<dbReference type="AlphaFoldDB" id="A0A1L0AJ23"/>
<evidence type="ECO:0000313" key="6">
    <source>
        <dbReference type="Proteomes" id="UP000183794"/>
    </source>
</evidence>
<feature type="domain" description="Beta-ketoacyl-[acyl-carrier-protein] synthase III C-terminal" evidence="3">
    <location>
        <begin position="286"/>
        <end position="371"/>
    </location>
</feature>
<reference evidence="5 6" key="1">
    <citation type="submission" date="2016-11" db="EMBL/GenBank/DDBJ databases">
        <authorList>
            <person name="Jaros S."/>
            <person name="Januszkiewicz K."/>
            <person name="Wedrychowicz H."/>
        </authorList>
    </citation>
    <scope>NUCLEOTIDE SEQUENCE [LARGE SCALE GENOMIC DNA]</scope>
    <source>
        <strain evidence="5">NVI 5450</strain>
    </source>
</reference>
<dbReference type="PANTHER" id="PTHR34069:SF2">
    <property type="entry name" value="BETA-KETOACYL-[ACYL-CARRIER-PROTEIN] SYNTHASE III"/>
    <property type="match status" value="1"/>
</dbReference>
<dbReference type="InterPro" id="IPR013751">
    <property type="entry name" value="ACP_syn_III_N"/>
</dbReference>
<dbReference type="OrthoDB" id="4336181at2"/>
<accession>A0A1L0AJ23</accession>
<sequence length="373" mass="40324">MSNVVISGSGLFTPPDAISNDELVTSFNCYVDNFNTDNAAAIDAGEITAKAHSSSEFIEKASGIKSRFLMSKTGILDPAIMRPVFQPIADDEPSITVQMALVAAKQALASANKEAKDIDLIIFAASGFQRAYPAMAVELQYYLGANGFAYDMSVACSSATFAIASAMDAVKSGRSKTALVVNPEICSAHLNFKDRDSHFIFGDVCTAVVIENKATATSEDCYEIIDSKLFTQYSNNIRNNLGYLSRSEGADIHADSSFFMQNGRKVFKEVLPTVYNLITEQLNGLELQASNFKRLWLHQANINMNNYLAKKLLGRDPSSTEAPIILDEYANTASAGSIIAFHLHQDGMESGDLALICSFGAGYSVGSLVLKRC</sequence>
<evidence type="ECO:0000256" key="2">
    <source>
        <dbReference type="ARBA" id="ARBA00023315"/>
    </source>
</evidence>
<keyword evidence="1" id="KW-0808">Transferase</keyword>
<protein>
    <submittedName>
        <fullName evidence="5">3-oxoacyl-(Acyl carrier protein) synthase</fullName>
    </submittedName>
</protein>
<dbReference type="GO" id="GO:0004315">
    <property type="term" value="F:3-oxoacyl-[acyl-carrier-protein] synthase activity"/>
    <property type="evidence" value="ECO:0007669"/>
    <property type="project" value="InterPro"/>
</dbReference>
<dbReference type="SUPFAM" id="SSF53901">
    <property type="entry name" value="Thiolase-like"/>
    <property type="match status" value="1"/>
</dbReference>
<dbReference type="PANTHER" id="PTHR34069">
    <property type="entry name" value="3-OXOACYL-[ACYL-CARRIER-PROTEIN] SYNTHASE 3"/>
    <property type="match status" value="1"/>
</dbReference>
<dbReference type="EMBL" id="FPLD01000025">
    <property type="protein sequence ID" value="SGY87436.1"/>
    <property type="molecule type" value="Genomic_DNA"/>
</dbReference>
<dbReference type="GO" id="GO:0006633">
    <property type="term" value="P:fatty acid biosynthetic process"/>
    <property type="evidence" value="ECO:0007669"/>
    <property type="project" value="InterPro"/>
</dbReference>
<dbReference type="CDD" id="cd00830">
    <property type="entry name" value="KAS_III"/>
    <property type="match status" value="1"/>
</dbReference>
<evidence type="ECO:0000313" key="5">
    <source>
        <dbReference type="EMBL" id="SGY87436.1"/>
    </source>
</evidence>
<proteinExistence type="predicted"/>
<dbReference type="InterPro" id="IPR013747">
    <property type="entry name" value="ACP_syn_III_C"/>
</dbReference>
<keyword evidence="2" id="KW-0012">Acyltransferase</keyword>
<evidence type="ECO:0000256" key="1">
    <source>
        <dbReference type="ARBA" id="ARBA00022679"/>
    </source>
</evidence>
<dbReference type="InterPro" id="IPR016039">
    <property type="entry name" value="Thiolase-like"/>
</dbReference>
<dbReference type="RefSeq" id="WP_075517973.1">
    <property type="nucleotide sequence ID" value="NZ_FPLD01000025.1"/>
</dbReference>
<feature type="domain" description="Beta-ketoacyl-[acyl-carrier-protein] synthase III N-terminal" evidence="4">
    <location>
        <begin position="150"/>
        <end position="228"/>
    </location>
</feature>
<evidence type="ECO:0000259" key="3">
    <source>
        <dbReference type="Pfam" id="PF08541"/>
    </source>
</evidence>
<dbReference type="Gene3D" id="3.40.47.10">
    <property type="match status" value="2"/>
</dbReference>
<dbReference type="Pfam" id="PF08545">
    <property type="entry name" value="ACP_syn_III"/>
    <property type="match status" value="1"/>
</dbReference>
<dbReference type="GO" id="GO:0044550">
    <property type="term" value="P:secondary metabolite biosynthetic process"/>
    <property type="evidence" value="ECO:0007669"/>
    <property type="project" value="TreeGrafter"/>
</dbReference>
<organism evidence="5 6">
    <name type="scientific">Moritella viscosa</name>
    <dbReference type="NCBI Taxonomy" id="80854"/>
    <lineage>
        <taxon>Bacteria</taxon>
        <taxon>Pseudomonadati</taxon>
        <taxon>Pseudomonadota</taxon>
        <taxon>Gammaproteobacteria</taxon>
        <taxon>Alteromonadales</taxon>
        <taxon>Moritellaceae</taxon>
        <taxon>Moritella</taxon>
    </lineage>
</organism>
<dbReference type="Proteomes" id="UP000183794">
    <property type="component" value="Unassembled WGS sequence"/>
</dbReference>
<dbReference type="NCBIfam" id="NF005703">
    <property type="entry name" value="PRK07515.1"/>
    <property type="match status" value="1"/>
</dbReference>
<name>A0A1L0AJ23_9GAMM</name>